<comment type="caution">
    <text evidence="5">The sequence shown here is derived from an EMBL/GenBank/DDBJ whole genome shotgun (WGS) entry which is preliminary data.</text>
</comment>
<keyword evidence="3" id="KW-0732">Signal</keyword>
<proteinExistence type="inferred from homology"/>
<dbReference type="Proteomes" id="UP001205998">
    <property type="component" value="Unassembled WGS sequence"/>
</dbReference>
<evidence type="ECO:0000313" key="6">
    <source>
        <dbReference type="Proteomes" id="UP001205998"/>
    </source>
</evidence>
<keyword evidence="2" id="KW-1015">Disulfide bond</keyword>
<dbReference type="SUPFAM" id="SSF54403">
    <property type="entry name" value="Cystatin/monellin"/>
    <property type="match status" value="1"/>
</dbReference>
<keyword evidence="6" id="KW-1185">Reference proteome</keyword>
<dbReference type="GO" id="GO:0005794">
    <property type="term" value="C:Golgi apparatus"/>
    <property type="evidence" value="ECO:0007669"/>
    <property type="project" value="TreeGrafter"/>
</dbReference>
<feature type="signal peptide" evidence="3">
    <location>
        <begin position="1"/>
        <end position="23"/>
    </location>
</feature>
<dbReference type="PANTHER" id="PTHR47141">
    <property type="entry name" value="CYSTATIN-F"/>
    <property type="match status" value="1"/>
</dbReference>
<gene>
    <name evidence="5" type="ORF">C0J50_7478</name>
</gene>
<dbReference type="GO" id="GO:0005615">
    <property type="term" value="C:extracellular space"/>
    <property type="evidence" value="ECO:0007669"/>
    <property type="project" value="TreeGrafter"/>
</dbReference>
<dbReference type="FunFam" id="3.10.450.10:FF:000004">
    <property type="entry name" value="Cystatin C"/>
    <property type="match status" value="1"/>
</dbReference>
<feature type="domain" description="Cystatin" evidence="4">
    <location>
        <begin position="31"/>
        <end position="134"/>
    </location>
</feature>
<dbReference type="EMBL" id="MU596817">
    <property type="protein sequence ID" value="KAI5606924.1"/>
    <property type="molecule type" value="Genomic_DNA"/>
</dbReference>
<dbReference type="GO" id="GO:0004869">
    <property type="term" value="F:cysteine-type endopeptidase inhibitor activity"/>
    <property type="evidence" value="ECO:0007669"/>
    <property type="project" value="InterPro"/>
</dbReference>
<evidence type="ECO:0000259" key="4">
    <source>
        <dbReference type="SMART" id="SM00043"/>
    </source>
</evidence>
<reference evidence="5" key="1">
    <citation type="submission" date="2018-07" db="EMBL/GenBank/DDBJ databases">
        <title>Comparative genomics of catfishes provides insights into carnivory and benthic adaptation.</title>
        <authorList>
            <person name="Zhang Y."/>
            <person name="Wang D."/>
            <person name="Peng Z."/>
            <person name="Zheng S."/>
            <person name="Shao F."/>
            <person name="Tao W."/>
        </authorList>
    </citation>
    <scope>NUCLEOTIDE SEQUENCE</scope>
    <source>
        <strain evidence="5">Chongqing</strain>
    </source>
</reference>
<organism evidence="5 6">
    <name type="scientific">Silurus asotus</name>
    <name type="common">Amur catfish</name>
    <name type="synonym">Parasilurus asotus</name>
    <dbReference type="NCBI Taxonomy" id="30991"/>
    <lineage>
        <taxon>Eukaryota</taxon>
        <taxon>Metazoa</taxon>
        <taxon>Chordata</taxon>
        <taxon>Craniata</taxon>
        <taxon>Vertebrata</taxon>
        <taxon>Euteleostomi</taxon>
        <taxon>Actinopterygii</taxon>
        <taxon>Neopterygii</taxon>
        <taxon>Teleostei</taxon>
        <taxon>Ostariophysi</taxon>
        <taxon>Siluriformes</taxon>
        <taxon>Siluridae</taxon>
        <taxon>Silurus</taxon>
    </lineage>
</organism>
<evidence type="ECO:0000313" key="5">
    <source>
        <dbReference type="EMBL" id="KAI5606924.1"/>
    </source>
</evidence>
<dbReference type="PANTHER" id="PTHR47141:SF1">
    <property type="entry name" value="CYSTATIN-F"/>
    <property type="match status" value="1"/>
</dbReference>
<dbReference type="InterPro" id="IPR046350">
    <property type="entry name" value="Cystatin_sf"/>
</dbReference>
<dbReference type="AlphaFoldDB" id="A0AAD5A014"/>
<dbReference type="InterPro" id="IPR000010">
    <property type="entry name" value="Cystatin_dom"/>
</dbReference>
<evidence type="ECO:0000256" key="3">
    <source>
        <dbReference type="SAM" id="SignalP"/>
    </source>
</evidence>
<name>A0AAD5A014_SILAS</name>
<evidence type="ECO:0000256" key="2">
    <source>
        <dbReference type="ARBA" id="ARBA00023157"/>
    </source>
</evidence>
<dbReference type="GO" id="GO:1903979">
    <property type="term" value="P:negative regulation of microglial cell activation"/>
    <property type="evidence" value="ECO:0007669"/>
    <property type="project" value="TreeGrafter"/>
</dbReference>
<comment type="similarity">
    <text evidence="1">Belongs to the cystatin family.</text>
</comment>
<dbReference type="SMART" id="SM00043">
    <property type="entry name" value="CY"/>
    <property type="match status" value="1"/>
</dbReference>
<accession>A0AAD5A014</accession>
<dbReference type="Gene3D" id="3.10.450.10">
    <property type="match status" value="1"/>
</dbReference>
<dbReference type="InterPro" id="IPR042886">
    <property type="entry name" value="Cystatin-F"/>
</dbReference>
<dbReference type="GO" id="GO:0005783">
    <property type="term" value="C:endoplasmic reticulum"/>
    <property type="evidence" value="ECO:0007669"/>
    <property type="project" value="TreeGrafter"/>
</dbReference>
<protein>
    <submittedName>
        <fullName evidence="5">Cystatin-F-like</fullName>
    </submittedName>
</protein>
<dbReference type="Pfam" id="PF00031">
    <property type="entry name" value="Cystatin"/>
    <property type="match status" value="1"/>
</dbReference>
<dbReference type="GO" id="GO:0005770">
    <property type="term" value="C:late endosome"/>
    <property type="evidence" value="ECO:0007669"/>
    <property type="project" value="TreeGrafter"/>
</dbReference>
<dbReference type="GO" id="GO:0006955">
    <property type="term" value="P:immune response"/>
    <property type="evidence" value="ECO:0007669"/>
    <property type="project" value="InterPro"/>
</dbReference>
<dbReference type="GO" id="GO:0005764">
    <property type="term" value="C:lysosome"/>
    <property type="evidence" value="ECO:0007669"/>
    <property type="project" value="TreeGrafter"/>
</dbReference>
<sequence>MDTSHHLLLVFLLAGVCLTEKSAVRVFANGPAPGKPRIVSKNDTEVKKAVLIATYSFNNKSNDAFFFKASAIDDAQRQIVKGIKYILKVEISRTVCKKKDPDADLANCGFQPKHELQQIMLPTGGRHDTRMYYVKKACQKRTQKTQDVLRVYDTMD</sequence>
<evidence type="ECO:0000256" key="1">
    <source>
        <dbReference type="ARBA" id="ARBA00009403"/>
    </source>
</evidence>
<dbReference type="GO" id="GO:0031643">
    <property type="term" value="P:positive regulation of myelination"/>
    <property type="evidence" value="ECO:0007669"/>
    <property type="project" value="TreeGrafter"/>
</dbReference>
<feature type="chain" id="PRO_5042159466" evidence="3">
    <location>
        <begin position="24"/>
        <end position="156"/>
    </location>
</feature>
<dbReference type="CDD" id="cd00042">
    <property type="entry name" value="CY"/>
    <property type="match status" value="1"/>
</dbReference>